<dbReference type="GO" id="GO:0004065">
    <property type="term" value="F:arylsulfatase activity"/>
    <property type="evidence" value="ECO:0007669"/>
    <property type="project" value="TreeGrafter"/>
</dbReference>
<comment type="similarity">
    <text evidence="1">Belongs to the sulfatase family.</text>
</comment>
<dbReference type="Proteomes" id="UP000077405">
    <property type="component" value="Plasmid pYZ6"/>
</dbReference>
<proteinExistence type="inferred from homology"/>
<keyword evidence="5" id="KW-1185">Reference proteome</keyword>
<keyword evidence="2" id="KW-0378">Hydrolase</keyword>
<dbReference type="PANTHER" id="PTHR42693:SF53">
    <property type="entry name" value="ENDO-4-O-SULFATASE"/>
    <property type="match status" value="1"/>
</dbReference>
<dbReference type="EMBL" id="CP028907">
    <property type="protein sequence ID" value="AWB08777.1"/>
    <property type="molecule type" value="Genomic_DNA"/>
</dbReference>
<dbReference type="InterPro" id="IPR017850">
    <property type="entry name" value="Alkaline_phosphatase_core_sf"/>
</dbReference>
<evidence type="ECO:0000256" key="1">
    <source>
        <dbReference type="ARBA" id="ARBA00008779"/>
    </source>
</evidence>
<geneLocation type="plasmid" evidence="4 5">
    <name>pYZ6</name>
</geneLocation>
<feature type="domain" description="Sulfatase N-terminal" evidence="3">
    <location>
        <begin position="15"/>
        <end position="479"/>
    </location>
</feature>
<sequence>MSEIANRPQHNGTQPNILLISVDQYRYPRFSYGPNGGLAEPLKRILGFRGEADVGENEYARFFPGLTRLRRNAVALHNHTIGSSACTPSRAVMFTGQYGNRTGVTQTDGMFKDGNAAQFPWLEADGHPTMGHWMQAIGYSSHYFGKWHVSNPAGHSLQRYGFSDWELSYPEPHGAAINNLGIYRDAGFADNACLFLRRRGLALPYNYGVSADEARPGPNTPATDAAQRPWFAVVSFTNPHDIATYPTVVSQALPPTDGSAAKTQPVFGPLDVPLQGQSSLPPTEGTMSMPLNPQGFPQDCAGKIPTWNEDLSTKPSCQFDAAYKIGLALSAKASHGAVSAAGNVAGTADWEAAVALALKFTIPFQLSEDPEGYSIQLLQFYAWLHSQVDPQINRVLQALEDSGQADNTIVIFVADHGELGAAHNMMLEKWHVAYEEAVHVPMVVRFPTSMGGDGTTLRHVDAVTSHADLVPTVLGLTGVGQTALDEAAAKLAERHTMAPFPGIDLTPVLKTPGTPVTYPNGQPRVGVLFMTDDEVTQPADGGRLTQPDYYGAYEVYCQTVEAVRTGAFSVKSVPELSPGPVRQPNHIRCVRTENAKLARYFDPANPLLLEWEMYDLSRDPNEETNLVQVNGAAPTARTDLESLPGWYDVATVQAEADRLAALLADVERRAGLDVHPSVPVEQTVPA</sequence>
<evidence type="ECO:0000259" key="3">
    <source>
        <dbReference type="Pfam" id="PF00884"/>
    </source>
</evidence>
<dbReference type="PANTHER" id="PTHR42693">
    <property type="entry name" value="ARYLSULFATASE FAMILY MEMBER"/>
    <property type="match status" value="1"/>
</dbReference>
<dbReference type="InterPro" id="IPR000917">
    <property type="entry name" value="Sulfatase_N"/>
</dbReference>
<gene>
    <name evidence="4" type="ORF">A6A40_27565</name>
</gene>
<dbReference type="InterPro" id="IPR050738">
    <property type="entry name" value="Sulfatase"/>
</dbReference>
<evidence type="ECO:0000313" key="5">
    <source>
        <dbReference type="Proteomes" id="UP000077405"/>
    </source>
</evidence>
<dbReference type="AlphaFoldDB" id="A0A2R4VWI5"/>
<evidence type="ECO:0000256" key="2">
    <source>
        <dbReference type="ARBA" id="ARBA00022801"/>
    </source>
</evidence>
<dbReference type="OrthoDB" id="9795675at2"/>
<dbReference type="RefSeq" id="WP_108549025.1">
    <property type="nucleotide sequence ID" value="NZ_CP028907.1"/>
</dbReference>
<keyword evidence="4" id="KW-0614">Plasmid</keyword>
<dbReference type="Pfam" id="PF00884">
    <property type="entry name" value="Sulfatase"/>
    <property type="match status" value="1"/>
</dbReference>
<evidence type="ECO:0000313" key="4">
    <source>
        <dbReference type="EMBL" id="AWB08777.1"/>
    </source>
</evidence>
<dbReference type="KEGG" id="ahu:A6A40_27565"/>
<dbReference type="Gene3D" id="3.40.720.10">
    <property type="entry name" value="Alkaline Phosphatase, subunit A"/>
    <property type="match status" value="2"/>
</dbReference>
<organism evidence="4 5">
    <name type="scientific">Azospirillum humicireducens</name>
    <dbReference type="NCBI Taxonomy" id="1226968"/>
    <lineage>
        <taxon>Bacteria</taxon>
        <taxon>Pseudomonadati</taxon>
        <taxon>Pseudomonadota</taxon>
        <taxon>Alphaproteobacteria</taxon>
        <taxon>Rhodospirillales</taxon>
        <taxon>Azospirillaceae</taxon>
        <taxon>Azospirillum</taxon>
    </lineage>
</organism>
<protein>
    <submittedName>
        <fullName evidence="4">Sulfatase</fullName>
    </submittedName>
</protein>
<dbReference type="SUPFAM" id="SSF53649">
    <property type="entry name" value="Alkaline phosphatase-like"/>
    <property type="match status" value="1"/>
</dbReference>
<name>A0A2R4VWI5_9PROT</name>
<accession>A0A2R4VWI5</accession>
<reference evidence="4 5" key="1">
    <citation type="submission" date="2018-04" db="EMBL/GenBank/DDBJ databases">
        <title>Complete genome sequence of the nitrogen-fixing bacterium Azospirillum humicireducens type strain SgZ-5.</title>
        <authorList>
            <person name="Yu Z."/>
        </authorList>
    </citation>
    <scope>NUCLEOTIDE SEQUENCE [LARGE SCALE GENOMIC DNA]</scope>
    <source>
        <strain evidence="4 5">SgZ-5</strain>
        <plasmid evidence="4 5">pYZ6</plasmid>
    </source>
</reference>